<evidence type="ECO:0000313" key="1">
    <source>
        <dbReference type="EMBL" id="OBA20647.1"/>
    </source>
</evidence>
<keyword evidence="2" id="KW-1185">Reference proteome</keyword>
<gene>
    <name evidence="1" type="ORF">METBIDRAFT_32616</name>
</gene>
<dbReference type="GeneID" id="30029077"/>
<dbReference type="AlphaFoldDB" id="A0A1A0H9T8"/>
<organism evidence="1 2">
    <name type="scientific">Metschnikowia bicuspidata var. bicuspidata NRRL YB-4993</name>
    <dbReference type="NCBI Taxonomy" id="869754"/>
    <lineage>
        <taxon>Eukaryota</taxon>
        <taxon>Fungi</taxon>
        <taxon>Dikarya</taxon>
        <taxon>Ascomycota</taxon>
        <taxon>Saccharomycotina</taxon>
        <taxon>Pichiomycetes</taxon>
        <taxon>Metschnikowiaceae</taxon>
        <taxon>Metschnikowia</taxon>
    </lineage>
</organism>
<dbReference type="EMBL" id="LXTC01000004">
    <property type="protein sequence ID" value="OBA20647.1"/>
    <property type="molecule type" value="Genomic_DNA"/>
</dbReference>
<proteinExistence type="predicted"/>
<dbReference type="Proteomes" id="UP000092555">
    <property type="component" value="Unassembled WGS sequence"/>
</dbReference>
<evidence type="ECO:0000313" key="2">
    <source>
        <dbReference type="Proteomes" id="UP000092555"/>
    </source>
</evidence>
<reference evidence="1 2" key="1">
    <citation type="submission" date="2016-05" db="EMBL/GenBank/DDBJ databases">
        <title>Comparative genomics of biotechnologically important yeasts.</title>
        <authorList>
            <consortium name="DOE Joint Genome Institute"/>
            <person name="Riley R."/>
            <person name="Haridas S."/>
            <person name="Wolfe K.H."/>
            <person name="Lopes M.R."/>
            <person name="Hittinger C.T."/>
            <person name="Goker M."/>
            <person name="Salamov A."/>
            <person name="Wisecaver J."/>
            <person name="Long T.M."/>
            <person name="Aerts A.L."/>
            <person name="Barry K."/>
            <person name="Choi C."/>
            <person name="Clum A."/>
            <person name="Coughlan A.Y."/>
            <person name="Deshpande S."/>
            <person name="Douglass A.P."/>
            <person name="Hanson S.J."/>
            <person name="Klenk H.-P."/>
            <person name="LaButti K."/>
            <person name="Lapidus A."/>
            <person name="Lindquist E."/>
            <person name="Lipzen A."/>
            <person name="Meier-kolthoff J.P."/>
            <person name="Ohm R.A."/>
            <person name="Otillar R.P."/>
            <person name="Pangilinan J."/>
            <person name="Peng Y."/>
            <person name="Rokas A."/>
            <person name="Rosa C.A."/>
            <person name="Scheuner C."/>
            <person name="Sibirny A.A."/>
            <person name="Slot J.C."/>
            <person name="Stielow J.B."/>
            <person name="Sun H."/>
            <person name="Kurtzman C.P."/>
            <person name="Blackwell M."/>
            <person name="Grigoriev I.V."/>
            <person name="Jeffries T.W."/>
        </authorList>
    </citation>
    <scope>NUCLEOTIDE SEQUENCE [LARGE SCALE GENOMIC DNA]</scope>
    <source>
        <strain evidence="1 2">NRRL YB-4993</strain>
    </source>
</reference>
<dbReference type="PROSITE" id="PS51257">
    <property type="entry name" value="PROKAR_LIPOPROTEIN"/>
    <property type="match status" value="1"/>
</dbReference>
<comment type="caution">
    <text evidence="1">The sequence shown here is derived from an EMBL/GenBank/DDBJ whole genome shotgun (WGS) entry which is preliminary data.</text>
</comment>
<dbReference type="RefSeq" id="XP_018711169.1">
    <property type="nucleotide sequence ID" value="XM_018856101.1"/>
</dbReference>
<name>A0A1A0H9T8_9ASCO</name>
<accession>A0A1A0H9T8</accession>
<sequence length="78" mass="8868">MYLVSKVAPPPSVSHGLDSPLGPYLFMYWTISCQERAFRAQTRAFDQACLFMKAVVKYVFLQTAWSNTSGNKRHGHDL</sequence>
<protein>
    <submittedName>
        <fullName evidence="1">Uncharacterized protein</fullName>
    </submittedName>
</protein>